<comment type="caution">
    <text evidence="4">The sequence shown here is derived from an EMBL/GenBank/DDBJ whole genome shotgun (WGS) entry which is preliminary data.</text>
</comment>
<feature type="coiled-coil region" evidence="1">
    <location>
        <begin position="62"/>
        <end position="89"/>
    </location>
</feature>
<dbReference type="Proteomes" id="UP001501676">
    <property type="component" value="Unassembled WGS sequence"/>
</dbReference>
<dbReference type="EMBL" id="BAAAYN010000062">
    <property type="protein sequence ID" value="GAA3396970.1"/>
    <property type="molecule type" value="Genomic_DNA"/>
</dbReference>
<dbReference type="InterPro" id="IPR018535">
    <property type="entry name" value="DUF1996"/>
</dbReference>
<sequence>MTQLQKRWTIGAVIGVAAAAITGTTLVGVSSASDQQVAGSSPGRIVCPDVRGQLPAIPARAAAEVDRNLAQLQTQIDEANKRLATSAGEGGRNFVQNAILGPLKDKRTATVDRIVISIGRAAPRPNLDVAALATCRVEGAGNTAQPSTAAPTTAAPATAAPSASASNHGHVQRGPVPADFVSIRKVRPTRSTLARTTRRGSGGTFTARCGNNERGHFNSDNVIVAPGVGNGAHHLHDYVGNTTTSAASTDQSLAAGRTTCRDRGDRSTYYWPVVRDITKTKKQKRVPGELDADLNVGKVLRPRVTITYSGNPFAKVAPMPRFLRVLTGDAKAFTNGGANQRAKFTCRGFTNRISTDKYTLCPDGRGFTRISEFPSCWDGKSTDSANHRTHIVFPDAAGKCPRGTVAVPKLTITLTYDVPRGPSFAIDGFPEQLHKPINDHNDFINVMSPTSMKRVVNCINTGRRC</sequence>
<feature type="domain" description="DUF1996" evidence="3">
    <location>
        <begin position="223"/>
        <end position="420"/>
    </location>
</feature>
<evidence type="ECO:0000256" key="1">
    <source>
        <dbReference type="SAM" id="Coils"/>
    </source>
</evidence>
<dbReference type="RefSeq" id="WP_376981475.1">
    <property type="nucleotide sequence ID" value="NZ_BAAAYN010000062.1"/>
</dbReference>
<evidence type="ECO:0000313" key="4">
    <source>
        <dbReference type="EMBL" id="GAA3396970.1"/>
    </source>
</evidence>
<protein>
    <submittedName>
        <fullName evidence="4">DUF1996 domain-containing protein</fullName>
    </submittedName>
</protein>
<name>A0ABP6TC57_9ACTN</name>
<dbReference type="PANTHER" id="PTHR43662:SF3">
    <property type="entry name" value="DOMAIN PROTEIN, PUTATIVE (AFU_ORTHOLOGUE AFUA_6G11970)-RELATED"/>
    <property type="match status" value="1"/>
</dbReference>
<dbReference type="PANTHER" id="PTHR43662">
    <property type="match status" value="1"/>
</dbReference>
<reference evidence="5" key="1">
    <citation type="journal article" date="2019" name="Int. J. Syst. Evol. Microbiol.">
        <title>The Global Catalogue of Microorganisms (GCM) 10K type strain sequencing project: providing services to taxonomists for standard genome sequencing and annotation.</title>
        <authorList>
            <consortium name="The Broad Institute Genomics Platform"/>
            <consortium name="The Broad Institute Genome Sequencing Center for Infectious Disease"/>
            <person name="Wu L."/>
            <person name="Ma J."/>
        </authorList>
    </citation>
    <scope>NUCLEOTIDE SEQUENCE [LARGE SCALE GENOMIC DNA]</scope>
    <source>
        <strain evidence="5">JCM 9458</strain>
    </source>
</reference>
<evidence type="ECO:0000313" key="5">
    <source>
        <dbReference type="Proteomes" id="UP001501676"/>
    </source>
</evidence>
<dbReference type="Pfam" id="PF09362">
    <property type="entry name" value="DUF1996"/>
    <property type="match status" value="1"/>
</dbReference>
<feature type="region of interest" description="Disordered" evidence="2">
    <location>
        <begin position="141"/>
        <end position="178"/>
    </location>
</feature>
<feature type="compositionally biased region" description="Low complexity" evidence="2">
    <location>
        <begin position="146"/>
        <end position="166"/>
    </location>
</feature>
<organism evidence="4 5">
    <name type="scientific">Cryptosporangium minutisporangium</name>
    <dbReference type="NCBI Taxonomy" id="113569"/>
    <lineage>
        <taxon>Bacteria</taxon>
        <taxon>Bacillati</taxon>
        <taxon>Actinomycetota</taxon>
        <taxon>Actinomycetes</taxon>
        <taxon>Cryptosporangiales</taxon>
        <taxon>Cryptosporangiaceae</taxon>
        <taxon>Cryptosporangium</taxon>
    </lineage>
</organism>
<keyword evidence="1" id="KW-0175">Coiled coil</keyword>
<keyword evidence="5" id="KW-1185">Reference proteome</keyword>
<proteinExistence type="predicted"/>
<evidence type="ECO:0000256" key="2">
    <source>
        <dbReference type="SAM" id="MobiDB-lite"/>
    </source>
</evidence>
<evidence type="ECO:0000259" key="3">
    <source>
        <dbReference type="Pfam" id="PF09362"/>
    </source>
</evidence>
<gene>
    <name evidence="4" type="ORF">GCM10020369_75480</name>
</gene>
<accession>A0ABP6TC57</accession>